<feature type="domain" description="Myb-like" evidence="7">
    <location>
        <begin position="52"/>
        <end position="102"/>
    </location>
</feature>
<evidence type="ECO:0000313" key="9">
    <source>
        <dbReference type="EMBL" id="OHT10718.1"/>
    </source>
</evidence>
<dbReference type="PANTHER" id="PTHR46621:SF1">
    <property type="entry name" value="SNRNA-ACTIVATING PROTEIN COMPLEX SUBUNIT 4"/>
    <property type="match status" value="1"/>
</dbReference>
<feature type="region of interest" description="Disordered" evidence="6">
    <location>
        <begin position="114"/>
        <end position="151"/>
    </location>
</feature>
<dbReference type="Gene3D" id="1.10.10.60">
    <property type="entry name" value="Homeodomain-like"/>
    <property type="match status" value="2"/>
</dbReference>
<evidence type="ECO:0000256" key="2">
    <source>
        <dbReference type="ARBA" id="ARBA00023015"/>
    </source>
</evidence>
<accession>A0A1J4KLZ7</accession>
<keyword evidence="2" id="KW-0805">Transcription regulation</keyword>
<dbReference type="InterPro" id="IPR001005">
    <property type="entry name" value="SANT/Myb"/>
</dbReference>
<organism evidence="9 10">
    <name type="scientific">Tritrichomonas foetus</name>
    <dbReference type="NCBI Taxonomy" id="1144522"/>
    <lineage>
        <taxon>Eukaryota</taxon>
        <taxon>Metamonada</taxon>
        <taxon>Parabasalia</taxon>
        <taxon>Tritrichomonadida</taxon>
        <taxon>Tritrichomonadidae</taxon>
        <taxon>Tritrichomonas</taxon>
    </lineage>
</organism>
<dbReference type="InterPro" id="IPR017930">
    <property type="entry name" value="Myb_dom"/>
</dbReference>
<dbReference type="PROSITE" id="PS51294">
    <property type="entry name" value="HTH_MYB"/>
    <property type="match status" value="2"/>
</dbReference>
<dbReference type="Proteomes" id="UP000179807">
    <property type="component" value="Unassembled WGS sequence"/>
</dbReference>
<dbReference type="PANTHER" id="PTHR46621">
    <property type="entry name" value="SNRNA-ACTIVATING PROTEIN COMPLEX SUBUNIT 4"/>
    <property type="match status" value="1"/>
</dbReference>
<dbReference type="GO" id="GO:0000978">
    <property type="term" value="F:RNA polymerase II cis-regulatory region sequence-specific DNA binding"/>
    <property type="evidence" value="ECO:0007669"/>
    <property type="project" value="TreeGrafter"/>
</dbReference>
<dbReference type="CDD" id="cd00167">
    <property type="entry name" value="SANT"/>
    <property type="match status" value="2"/>
</dbReference>
<dbReference type="SMART" id="SM00717">
    <property type="entry name" value="SANT"/>
    <property type="match status" value="2"/>
</dbReference>
<keyword evidence="1" id="KW-0677">Repeat</keyword>
<dbReference type="GeneID" id="94835811"/>
<keyword evidence="10" id="KW-1185">Reference proteome</keyword>
<keyword evidence="4" id="KW-0804">Transcription</keyword>
<dbReference type="InterPro" id="IPR009057">
    <property type="entry name" value="Homeodomain-like_sf"/>
</dbReference>
<dbReference type="GO" id="GO:0042796">
    <property type="term" value="P:snRNA transcription by RNA polymerase III"/>
    <property type="evidence" value="ECO:0007669"/>
    <property type="project" value="TreeGrafter"/>
</dbReference>
<proteinExistence type="predicted"/>
<dbReference type="GO" id="GO:0019185">
    <property type="term" value="C:snRNA-activating protein complex"/>
    <property type="evidence" value="ECO:0007669"/>
    <property type="project" value="TreeGrafter"/>
</dbReference>
<evidence type="ECO:0000259" key="7">
    <source>
        <dbReference type="PROSITE" id="PS50090"/>
    </source>
</evidence>
<evidence type="ECO:0000256" key="6">
    <source>
        <dbReference type="SAM" id="MobiDB-lite"/>
    </source>
</evidence>
<protein>
    <submittedName>
        <fullName evidence="9">Myb-like DNA-binding domain containing protein</fullName>
    </submittedName>
</protein>
<dbReference type="EMBL" id="MLAK01000604">
    <property type="protein sequence ID" value="OHT10718.1"/>
    <property type="molecule type" value="Genomic_DNA"/>
</dbReference>
<feature type="domain" description="Myb-like" evidence="7">
    <location>
        <begin position="1"/>
        <end position="51"/>
    </location>
</feature>
<feature type="compositionally biased region" description="Polar residues" evidence="6">
    <location>
        <begin position="114"/>
        <end position="148"/>
    </location>
</feature>
<dbReference type="GO" id="GO:0001006">
    <property type="term" value="F:RNA polymerase III type 3 promoter sequence-specific DNA binding"/>
    <property type="evidence" value="ECO:0007669"/>
    <property type="project" value="TreeGrafter"/>
</dbReference>
<dbReference type="RefSeq" id="XP_068363854.1">
    <property type="nucleotide sequence ID" value="XM_068501107.1"/>
</dbReference>
<gene>
    <name evidence="9" type="ORF">TRFO_19946</name>
</gene>
<dbReference type="AlphaFoldDB" id="A0A1J4KLZ7"/>
<reference evidence="9" key="1">
    <citation type="submission" date="2016-10" db="EMBL/GenBank/DDBJ databases">
        <authorList>
            <person name="Benchimol M."/>
            <person name="Almeida L.G."/>
            <person name="Vasconcelos A.T."/>
            <person name="Perreira-Neves A."/>
            <person name="Rosa I.A."/>
            <person name="Tasca T."/>
            <person name="Bogo M.R."/>
            <person name="de Souza W."/>
        </authorList>
    </citation>
    <scope>NUCLEOTIDE SEQUENCE [LARGE SCALE GENOMIC DNA]</scope>
    <source>
        <strain evidence="9">K</strain>
    </source>
</reference>
<name>A0A1J4KLZ7_9EUKA</name>
<dbReference type="PROSITE" id="PS50090">
    <property type="entry name" value="MYB_LIKE"/>
    <property type="match status" value="2"/>
</dbReference>
<keyword evidence="3" id="KW-0238">DNA-binding</keyword>
<comment type="caution">
    <text evidence="9">The sequence shown here is derived from an EMBL/GenBank/DDBJ whole genome shotgun (WGS) entry which is preliminary data.</text>
</comment>
<dbReference type="OrthoDB" id="2143914at2759"/>
<dbReference type="SUPFAM" id="SSF46689">
    <property type="entry name" value="Homeodomain-like"/>
    <property type="match status" value="1"/>
</dbReference>
<keyword evidence="5" id="KW-0539">Nucleus</keyword>
<dbReference type="FunFam" id="1.10.10.60:FF:000010">
    <property type="entry name" value="Transcriptional activator Myb isoform A"/>
    <property type="match status" value="1"/>
</dbReference>
<evidence type="ECO:0000256" key="5">
    <source>
        <dbReference type="ARBA" id="ARBA00023242"/>
    </source>
</evidence>
<feature type="domain" description="HTH myb-type" evidence="8">
    <location>
        <begin position="1"/>
        <end position="55"/>
    </location>
</feature>
<feature type="domain" description="HTH myb-type" evidence="8">
    <location>
        <begin position="60"/>
        <end position="106"/>
    </location>
</feature>
<dbReference type="Pfam" id="PF00249">
    <property type="entry name" value="Myb_DNA-binding"/>
    <property type="match status" value="2"/>
</dbReference>
<evidence type="ECO:0000256" key="3">
    <source>
        <dbReference type="ARBA" id="ARBA00023125"/>
    </source>
</evidence>
<dbReference type="GO" id="GO:0042795">
    <property type="term" value="P:snRNA transcription by RNA polymerase II"/>
    <property type="evidence" value="ECO:0007669"/>
    <property type="project" value="TreeGrafter"/>
</dbReference>
<sequence length="200" mass="23412">MKFPKKKFTPEEDAILLKLVDKIGAKKWDTIALSMPGRKGRQCRDRYMNYLSPEVKNDGWTADEDLLLIQKVQEYGTKWSKIRKFFERRTASALKNRWNFRLCRIQEKRLKEMISSNTPKDSQTEDSSQTMSESDDINISNDVESSSKCSEDDSITTKESFLQVDDIVNVIFCDMKSDDELKYIFSVENNLIRKSSVRFF</sequence>
<evidence type="ECO:0000256" key="1">
    <source>
        <dbReference type="ARBA" id="ARBA00022737"/>
    </source>
</evidence>
<dbReference type="VEuPathDB" id="TrichDB:TRFO_19946"/>
<evidence type="ECO:0000313" key="10">
    <source>
        <dbReference type="Proteomes" id="UP000179807"/>
    </source>
</evidence>
<evidence type="ECO:0000256" key="4">
    <source>
        <dbReference type="ARBA" id="ARBA00023163"/>
    </source>
</evidence>
<dbReference type="InterPro" id="IPR051575">
    <property type="entry name" value="Myb-like_DNA-bd"/>
</dbReference>
<evidence type="ECO:0000259" key="8">
    <source>
        <dbReference type="PROSITE" id="PS51294"/>
    </source>
</evidence>